<protein>
    <submittedName>
        <fullName evidence="3">Uncharacterized protein</fullName>
    </submittedName>
</protein>
<dbReference type="HOGENOM" id="CLU_620858_0_0_5"/>
<keyword evidence="2" id="KW-0472">Membrane</keyword>
<evidence type="ECO:0000313" key="3">
    <source>
        <dbReference type="EMBL" id="AHX11826.1"/>
    </source>
</evidence>
<feature type="compositionally biased region" description="Polar residues" evidence="1">
    <location>
        <begin position="157"/>
        <end position="169"/>
    </location>
</feature>
<accession>X5H5G2</accession>
<dbReference type="Proteomes" id="UP000023755">
    <property type="component" value="Chromosome"/>
</dbReference>
<evidence type="ECO:0000313" key="4">
    <source>
        <dbReference type="Proteomes" id="UP000023755"/>
    </source>
</evidence>
<feature type="transmembrane region" description="Helical" evidence="2">
    <location>
        <begin position="385"/>
        <end position="410"/>
    </location>
</feature>
<feature type="region of interest" description="Disordered" evidence="1">
    <location>
        <begin position="1"/>
        <end position="24"/>
    </location>
</feature>
<gene>
    <name evidence="3" type="ORF">NHE_0907</name>
</gene>
<evidence type="ECO:0000256" key="1">
    <source>
        <dbReference type="SAM" id="MobiDB-lite"/>
    </source>
</evidence>
<sequence>MHSTQIRSVALDQEQITTTEENVDSSNDIQVDYPTFIAAASPLFPTESEQAPPSYEDAILASNYTQPIKGARLYPSLSDLRATFDEPVDDIAPPGPAKENNLPPQSRLEDSLEESMAVQSRYAQAVPEANAPPESLQIELTLDQSEDSSEKQPITPPQQTEPVSLQHQIEPTAPPEPHKTEPVIVNAPPESLQIELTLDQSEDSSEKQPITPPQQTEPVSLQHQIEPTAPPEPHKTEPVIVNALPESLQIELTLDQSEDSSEKQPITPPQQTEPVSLQHQIEPTAPPEPHKTEPVIVNALQQIEPASIQPKITSTLHIEQRSLKQEKLTKGTFPENSSSTELQPVRRNPVLQIAVVLTGIIGILCTISSLQNIELQQHPGSCMSIYSGFGIAFTVFCAISIITEISLAIADRIAIHSEKKSIDVDEVYLVSRETKSAAFFV</sequence>
<keyword evidence="2" id="KW-1133">Transmembrane helix</keyword>
<feature type="compositionally biased region" description="Polar residues" evidence="1">
    <location>
        <begin position="269"/>
        <end position="281"/>
    </location>
</feature>
<evidence type="ECO:0000256" key="2">
    <source>
        <dbReference type="SAM" id="Phobius"/>
    </source>
</evidence>
<name>X5H5G2_9RICK</name>
<feature type="compositionally biased region" description="Polar residues" evidence="1">
    <location>
        <begin position="14"/>
        <end position="24"/>
    </location>
</feature>
<reference evidence="3 4" key="1">
    <citation type="submission" date="2014-03" db="EMBL/GenBank/DDBJ databases">
        <title>Sequencing and Comparison of Genomes and Transcriptome Profiles of Human Ehrlichiosis Agents.</title>
        <authorList>
            <person name="Lin M."/>
            <person name="Daugherty S.C."/>
            <person name="Nagaraj S."/>
            <person name="Cheng Z."/>
            <person name="Xiong Q."/>
            <person name="Lin F.-Y."/>
            <person name="Sengamalay N."/>
            <person name="Ott S."/>
            <person name="Godinez A."/>
            <person name="Tallon L.J."/>
            <person name="Sadzewicz L."/>
            <person name="Fraser C.M."/>
            <person name="Dunning Hotopp J.C."/>
            <person name="Rikihisa Y."/>
        </authorList>
    </citation>
    <scope>NUCLEOTIDE SEQUENCE [LARGE SCALE GENOMIC DNA]</scope>
    <source>
        <strain evidence="3 4">Oregon</strain>
    </source>
</reference>
<dbReference type="EMBL" id="CP007481">
    <property type="protein sequence ID" value="AHX11826.1"/>
    <property type="molecule type" value="Genomic_DNA"/>
</dbReference>
<proteinExistence type="predicted"/>
<dbReference type="RefSeq" id="WP_038560260.1">
    <property type="nucleotide sequence ID" value="NZ_CP007481.1"/>
</dbReference>
<feature type="compositionally biased region" description="Polar residues" evidence="1">
    <location>
        <begin position="213"/>
        <end position="225"/>
    </location>
</feature>
<feature type="transmembrane region" description="Helical" evidence="2">
    <location>
        <begin position="350"/>
        <end position="373"/>
    </location>
</feature>
<dbReference type="AlphaFoldDB" id="X5H5G2"/>
<feature type="region of interest" description="Disordered" evidence="1">
    <location>
        <begin position="254"/>
        <end position="291"/>
    </location>
</feature>
<feature type="region of interest" description="Disordered" evidence="1">
    <location>
        <begin position="86"/>
        <end position="236"/>
    </location>
</feature>
<keyword evidence="4" id="KW-1185">Reference proteome</keyword>
<dbReference type="KEGG" id="nhm:NHE_0907"/>
<organism evidence="3 4">
    <name type="scientific">Neorickettsia helminthoeca str. Oregon</name>
    <dbReference type="NCBI Taxonomy" id="1286528"/>
    <lineage>
        <taxon>Bacteria</taxon>
        <taxon>Pseudomonadati</taxon>
        <taxon>Pseudomonadota</taxon>
        <taxon>Alphaproteobacteria</taxon>
        <taxon>Rickettsiales</taxon>
        <taxon>Anaplasmataceae</taxon>
        <taxon>Neorickettsia</taxon>
    </lineage>
</organism>
<keyword evidence="2" id="KW-0812">Transmembrane</keyword>